<evidence type="ECO:0000313" key="2">
    <source>
        <dbReference type="EMBL" id="QEL64209.1"/>
    </source>
</evidence>
<dbReference type="Gene3D" id="1.20.1530.20">
    <property type="match status" value="1"/>
</dbReference>
<keyword evidence="3" id="KW-1185">Reference proteome</keyword>
<dbReference type="PANTHER" id="PTHR18640:SF5">
    <property type="entry name" value="SODIUM_BILE ACID COTRANSPORTER 7"/>
    <property type="match status" value="1"/>
</dbReference>
<feature type="transmembrane region" description="Helical" evidence="1">
    <location>
        <begin position="21"/>
        <end position="39"/>
    </location>
</feature>
<dbReference type="PIRSF" id="PIRSF026166">
    <property type="entry name" value="UCP026166"/>
    <property type="match status" value="1"/>
</dbReference>
<reference evidence="2 3" key="1">
    <citation type="submission" date="2017-07" db="EMBL/GenBank/DDBJ databases">
        <title>Complete genome sequence of Oryzomicrobium terrae TPP412.</title>
        <authorList>
            <person name="Chiu L.-W."/>
            <person name="Lo K.-J."/>
            <person name="Tsai Y.-M."/>
            <person name="Lin S.-S."/>
            <person name="Kuo C.-H."/>
            <person name="Liu C.-T."/>
        </authorList>
    </citation>
    <scope>NUCLEOTIDE SEQUENCE [LARGE SCALE GENOMIC DNA]</scope>
    <source>
        <strain evidence="2 3">TPP412</strain>
    </source>
</reference>
<gene>
    <name evidence="2" type="ORF">OTERR_07330</name>
</gene>
<feature type="transmembrane region" description="Helical" evidence="1">
    <location>
        <begin position="225"/>
        <end position="244"/>
    </location>
</feature>
<keyword evidence="1" id="KW-0812">Transmembrane</keyword>
<dbReference type="Pfam" id="PF13593">
    <property type="entry name" value="SBF_like"/>
    <property type="match status" value="1"/>
</dbReference>
<organism evidence="2 3">
    <name type="scientific">Oryzomicrobium terrae</name>
    <dbReference type="NCBI Taxonomy" id="1735038"/>
    <lineage>
        <taxon>Bacteria</taxon>
        <taxon>Pseudomonadati</taxon>
        <taxon>Pseudomonadota</taxon>
        <taxon>Betaproteobacteria</taxon>
        <taxon>Rhodocyclales</taxon>
        <taxon>Rhodocyclaceae</taxon>
        <taxon>Oryzomicrobium</taxon>
    </lineage>
</organism>
<feature type="transmembrane region" description="Helical" evidence="1">
    <location>
        <begin position="295"/>
        <end position="316"/>
    </location>
</feature>
<dbReference type="InterPro" id="IPR038770">
    <property type="entry name" value="Na+/solute_symporter_sf"/>
</dbReference>
<dbReference type="AlphaFoldDB" id="A0A5C1E6K9"/>
<dbReference type="KEGG" id="otr:OTERR_07330"/>
<feature type="transmembrane region" description="Helical" evidence="1">
    <location>
        <begin position="51"/>
        <end position="69"/>
    </location>
</feature>
<name>A0A5C1E6K9_9RHOO</name>
<evidence type="ECO:0000313" key="3">
    <source>
        <dbReference type="Proteomes" id="UP000323671"/>
    </source>
</evidence>
<feature type="transmembrane region" description="Helical" evidence="1">
    <location>
        <begin position="112"/>
        <end position="136"/>
    </location>
</feature>
<evidence type="ECO:0000256" key="1">
    <source>
        <dbReference type="SAM" id="Phobius"/>
    </source>
</evidence>
<keyword evidence="1" id="KW-0472">Membrane</keyword>
<dbReference type="Proteomes" id="UP000323671">
    <property type="component" value="Chromosome"/>
</dbReference>
<feature type="transmembrane region" description="Helical" evidence="1">
    <location>
        <begin position="143"/>
        <end position="166"/>
    </location>
</feature>
<accession>A0A5C1E6K9</accession>
<dbReference type="PANTHER" id="PTHR18640">
    <property type="entry name" value="SOLUTE CARRIER FAMILY 10 MEMBER 7"/>
    <property type="match status" value="1"/>
</dbReference>
<feature type="transmembrane region" description="Helical" evidence="1">
    <location>
        <begin position="186"/>
        <end position="204"/>
    </location>
</feature>
<sequence>MPAFSLGQTLWRTFNRVIRDWFLVGMLGAVALASLFPSLGKSGGLLHIDQVTDVGIALVFFLHGLGLSMTSLRDGLLRWRVHVLVQLFTFAVFPLLWWLANAALGDRVSPGLVLGFCYLCALPSTISSSVAMTGLARGNVPAAIFNATLSTLLGVVMTPLLITLLVGNMLDGGNGAGGHAHSLTDASLAIARLLLLPLVAGMALRPALHKWHVRFKRYTNLLDRFVILLLVFGAFCNSVASGVWRDQGLEVLGETLAGVAVLLAIVLALTTWTARRLGFATEDEITAVFCGSKKTLASGVPMAKLLFGAHPALGLIVLPIMLYHQLQLFVCSVLASRYGARER</sequence>
<feature type="transmembrane region" description="Helical" evidence="1">
    <location>
        <begin position="81"/>
        <end position="100"/>
    </location>
</feature>
<dbReference type="InterPro" id="IPR016833">
    <property type="entry name" value="Put_Na-Bile_cotransptr"/>
</dbReference>
<dbReference type="EMBL" id="CP022579">
    <property type="protein sequence ID" value="QEL64209.1"/>
    <property type="molecule type" value="Genomic_DNA"/>
</dbReference>
<protein>
    <submittedName>
        <fullName evidence="2">Solute carrier family 10 (Sodium/bile acid cotransporter), member 7</fullName>
    </submittedName>
</protein>
<keyword evidence="1" id="KW-1133">Transmembrane helix</keyword>
<proteinExistence type="predicted"/>
<dbReference type="RefSeq" id="WP_054621581.1">
    <property type="nucleotide sequence ID" value="NZ_CP022579.1"/>
</dbReference>
<dbReference type="GO" id="GO:0005886">
    <property type="term" value="C:plasma membrane"/>
    <property type="evidence" value="ECO:0007669"/>
    <property type="project" value="TreeGrafter"/>
</dbReference>
<feature type="transmembrane region" description="Helical" evidence="1">
    <location>
        <begin position="256"/>
        <end position="274"/>
    </location>
</feature>